<proteinExistence type="predicted"/>
<keyword evidence="3" id="KW-1185">Reference proteome</keyword>
<evidence type="ECO:0000313" key="3">
    <source>
        <dbReference type="Proteomes" id="UP000482155"/>
    </source>
</evidence>
<dbReference type="EMBL" id="JAAIVB010000070">
    <property type="protein sequence ID" value="NEX63465.1"/>
    <property type="molecule type" value="Genomic_DNA"/>
</dbReference>
<feature type="transmembrane region" description="Helical" evidence="1">
    <location>
        <begin position="25"/>
        <end position="47"/>
    </location>
</feature>
<name>A0A6B3SVP8_9BURK</name>
<keyword evidence="1" id="KW-0812">Transmembrane</keyword>
<protein>
    <recommendedName>
        <fullName evidence="4">Flagellar protein FliL</fullName>
    </recommendedName>
</protein>
<keyword evidence="1" id="KW-1133">Transmembrane helix</keyword>
<evidence type="ECO:0000256" key="1">
    <source>
        <dbReference type="SAM" id="Phobius"/>
    </source>
</evidence>
<sequence>MSAKPVLKSVSRPAAKPAARPQRSIGTLIGATALVLVVGFAATWFYLKRGERLESERVYSKPREVTLATKDYSMAATFAVRTNGKYAEWAGSNGKVMEDIFKEALMMASPRRLLSPEGMREFQGSVRAAINRRTEAGRVQEVLVTDFLYTSDVN</sequence>
<reference evidence="2 3" key="1">
    <citation type="submission" date="2020-02" db="EMBL/GenBank/DDBJ databases">
        <authorList>
            <person name="Kim M.K."/>
        </authorList>
    </citation>
    <scope>NUCLEOTIDE SEQUENCE [LARGE SCALE GENOMIC DNA]</scope>
    <source>
        <strain evidence="2 3">17J57-3</strain>
    </source>
</reference>
<evidence type="ECO:0000313" key="2">
    <source>
        <dbReference type="EMBL" id="NEX63465.1"/>
    </source>
</evidence>
<accession>A0A6B3SVP8</accession>
<evidence type="ECO:0008006" key="4">
    <source>
        <dbReference type="Google" id="ProtNLM"/>
    </source>
</evidence>
<keyword evidence="1" id="KW-0472">Membrane</keyword>
<dbReference type="RefSeq" id="WP_163967373.1">
    <property type="nucleotide sequence ID" value="NZ_JAAIVB010000070.1"/>
</dbReference>
<dbReference type="Proteomes" id="UP000482155">
    <property type="component" value="Unassembled WGS sequence"/>
</dbReference>
<dbReference type="AlphaFoldDB" id="A0A6B3SVP8"/>
<organism evidence="2 3">
    <name type="scientific">Noviherbaspirillum galbum</name>
    <dbReference type="NCBI Taxonomy" id="2709383"/>
    <lineage>
        <taxon>Bacteria</taxon>
        <taxon>Pseudomonadati</taxon>
        <taxon>Pseudomonadota</taxon>
        <taxon>Betaproteobacteria</taxon>
        <taxon>Burkholderiales</taxon>
        <taxon>Oxalobacteraceae</taxon>
        <taxon>Noviherbaspirillum</taxon>
    </lineage>
</organism>
<gene>
    <name evidence="2" type="ORF">G3574_20505</name>
</gene>
<comment type="caution">
    <text evidence="2">The sequence shown here is derived from an EMBL/GenBank/DDBJ whole genome shotgun (WGS) entry which is preliminary data.</text>
</comment>